<keyword evidence="5 7" id="KW-1133">Transmembrane helix</keyword>
<dbReference type="InterPro" id="IPR013936">
    <property type="entry name" value="CRT-like"/>
</dbReference>
<comment type="subcellular location">
    <subcellularLocation>
        <location evidence="1">Membrane</location>
        <topology evidence="1">Multi-pass membrane protein</topology>
    </subcellularLocation>
</comment>
<feature type="transmembrane region" description="Helical" evidence="7">
    <location>
        <begin position="129"/>
        <end position="150"/>
    </location>
</feature>
<dbReference type="AlphaFoldDB" id="A0A383W0L2"/>
<proteinExistence type="inferred from homology"/>
<accession>A0A383W0L2</accession>
<dbReference type="Proteomes" id="UP000256970">
    <property type="component" value="Unassembled WGS sequence"/>
</dbReference>
<dbReference type="PANTHER" id="PTHR31326:SF1">
    <property type="entry name" value="PROTEIN CLT2, CHLOROPLASTIC"/>
    <property type="match status" value="1"/>
</dbReference>
<evidence type="ECO:0000256" key="7">
    <source>
        <dbReference type="SAM" id="Phobius"/>
    </source>
</evidence>
<feature type="transmembrane region" description="Helical" evidence="7">
    <location>
        <begin position="192"/>
        <end position="210"/>
    </location>
</feature>
<evidence type="ECO:0000256" key="5">
    <source>
        <dbReference type="ARBA" id="ARBA00022989"/>
    </source>
</evidence>
<feature type="transmembrane region" description="Helical" evidence="7">
    <location>
        <begin position="349"/>
        <end position="369"/>
    </location>
</feature>
<evidence type="ECO:0000313" key="9">
    <source>
        <dbReference type="EMBL" id="SZX71217.1"/>
    </source>
</evidence>
<evidence type="ECO:0000256" key="2">
    <source>
        <dbReference type="ARBA" id="ARBA00006690"/>
    </source>
</evidence>
<comment type="similarity">
    <text evidence="2">Belongs to the CRT-like transporter family.</text>
</comment>
<keyword evidence="3" id="KW-0813">Transport</keyword>
<evidence type="ECO:0000313" key="10">
    <source>
        <dbReference type="Proteomes" id="UP000256970"/>
    </source>
</evidence>
<organism evidence="9 10">
    <name type="scientific">Tetradesmus obliquus</name>
    <name type="common">Green alga</name>
    <name type="synonym">Acutodesmus obliquus</name>
    <dbReference type="NCBI Taxonomy" id="3088"/>
    <lineage>
        <taxon>Eukaryota</taxon>
        <taxon>Viridiplantae</taxon>
        <taxon>Chlorophyta</taxon>
        <taxon>core chlorophytes</taxon>
        <taxon>Chlorophyceae</taxon>
        <taxon>CS clade</taxon>
        <taxon>Sphaeropleales</taxon>
        <taxon>Scenedesmaceae</taxon>
        <taxon>Tetradesmus</taxon>
    </lineage>
</organism>
<feature type="chain" id="PRO_5016648781" description="EamA domain-containing protein" evidence="8">
    <location>
        <begin position="30"/>
        <end position="386"/>
    </location>
</feature>
<name>A0A383W0L2_TETOB</name>
<dbReference type="STRING" id="3088.A0A383W0L2"/>
<dbReference type="InterPro" id="IPR037185">
    <property type="entry name" value="EmrE-like"/>
</dbReference>
<dbReference type="Pfam" id="PF08627">
    <property type="entry name" value="CRT-like"/>
    <property type="match status" value="1"/>
</dbReference>
<evidence type="ECO:0000256" key="3">
    <source>
        <dbReference type="ARBA" id="ARBA00022448"/>
    </source>
</evidence>
<evidence type="ECO:0000256" key="8">
    <source>
        <dbReference type="SAM" id="SignalP"/>
    </source>
</evidence>
<feature type="signal peptide" evidence="8">
    <location>
        <begin position="1"/>
        <end position="29"/>
    </location>
</feature>
<feature type="transmembrane region" description="Helical" evidence="7">
    <location>
        <begin position="103"/>
        <end position="123"/>
    </location>
</feature>
<feature type="transmembrane region" description="Helical" evidence="7">
    <location>
        <begin position="162"/>
        <end position="186"/>
    </location>
</feature>
<feature type="transmembrane region" description="Helical" evidence="7">
    <location>
        <begin position="231"/>
        <end position="251"/>
    </location>
</feature>
<gene>
    <name evidence="9" type="ORF">BQ4739_LOCUS11353</name>
</gene>
<evidence type="ECO:0000256" key="1">
    <source>
        <dbReference type="ARBA" id="ARBA00004141"/>
    </source>
</evidence>
<feature type="transmembrane region" description="Helical" evidence="7">
    <location>
        <begin position="317"/>
        <end position="337"/>
    </location>
</feature>
<dbReference type="PANTHER" id="PTHR31326">
    <property type="entry name" value="PROTEIN CLT2, CHLOROPLASTIC"/>
    <property type="match status" value="1"/>
</dbReference>
<keyword evidence="4 7" id="KW-0812">Transmembrane</keyword>
<keyword evidence="10" id="KW-1185">Reference proteome</keyword>
<evidence type="ECO:0000256" key="6">
    <source>
        <dbReference type="ARBA" id="ARBA00023136"/>
    </source>
</evidence>
<keyword evidence="8" id="KW-0732">Signal</keyword>
<evidence type="ECO:0000256" key="4">
    <source>
        <dbReference type="ARBA" id="ARBA00022692"/>
    </source>
</evidence>
<feature type="transmembrane region" description="Helical" evidence="7">
    <location>
        <begin position="65"/>
        <end position="83"/>
    </location>
</feature>
<dbReference type="EMBL" id="FNXT01001036">
    <property type="protein sequence ID" value="SZX71217.1"/>
    <property type="molecule type" value="Genomic_DNA"/>
</dbReference>
<keyword evidence="6 7" id="KW-0472">Membrane</keyword>
<feature type="transmembrane region" description="Helical" evidence="7">
    <location>
        <begin position="293"/>
        <end position="310"/>
    </location>
</feature>
<sequence>MPATPSGCFVTTTFLLLLLLLLLLQHARAELLHCTPQGLVAAVLGLGTLNRVLYRLALVPLRDYVFFLAQAQNIGYLVIYYSLLALRFRQGKVTQAMLATPKLLFVLTGMCEAAAQLLLMSGAAHLPGALLPLLMQTVLLWNLLFSQLVFGTRPSFPQILGVLAVLAGVAVASWPSGSSAAAAAAAAEIQPLHLLLCVVSFAFPALATIIKERIFKDAARRLGSGQQLDVLVVNSYCSTAQAGFLLLLLPLTCHLKGLSLPELPAYLQSGTACLLGGSPACGADCTGAPLLPLLYITVNVAFNVAAMYLVRSAGAVATALSMSCLVPITVVAFTLPLPLLPQAQLGGGFVAGTLLLVAGLLTYNAALWLPAAMRLGRKWQAGLARG</sequence>
<dbReference type="SUPFAM" id="SSF103481">
    <property type="entry name" value="Multidrug resistance efflux transporter EmrE"/>
    <property type="match status" value="1"/>
</dbReference>
<evidence type="ECO:0008006" key="11">
    <source>
        <dbReference type="Google" id="ProtNLM"/>
    </source>
</evidence>
<dbReference type="GO" id="GO:0016020">
    <property type="term" value="C:membrane"/>
    <property type="evidence" value="ECO:0007669"/>
    <property type="project" value="UniProtKB-SubCell"/>
</dbReference>
<protein>
    <recommendedName>
        <fullName evidence="11">EamA domain-containing protein</fullName>
    </recommendedName>
</protein>
<reference evidence="9 10" key="1">
    <citation type="submission" date="2016-10" db="EMBL/GenBank/DDBJ databases">
        <authorList>
            <person name="Cai Z."/>
        </authorList>
    </citation>
    <scope>NUCLEOTIDE SEQUENCE [LARGE SCALE GENOMIC DNA]</scope>
</reference>